<evidence type="ECO:0000313" key="1">
    <source>
        <dbReference type="EMBL" id="KAE8168242.1"/>
    </source>
</evidence>
<sequence length="129" mass="14245">MAVQAFIIPRSCPNLDDIALTMFKPLDILTPPQTKTQFILVSWESGYKVKGDKLWLTYINQLNVPIVEELKIVLSKDGKKVIAKALFPYHENLMTGLTIAAVTKSVGPFASVNDVTQETLFGPGLIIVN</sequence>
<dbReference type="AlphaFoldDB" id="A0A5N6VBC5"/>
<evidence type="ECO:0000313" key="2">
    <source>
        <dbReference type="Proteomes" id="UP000326950"/>
    </source>
</evidence>
<dbReference type="EMBL" id="ML738586">
    <property type="protein sequence ID" value="KAE8168242.1"/>
    <property type="molecule type" value="Genomic_DNA"/>
</dbReference>
<dbReference type="Proteomes" id="UP000326950">
    <property type="component" value="Unassembled WGS sequence"/>
</dbReference>
<organism evidence="1 2">
    <name type="scientific">Aspergillus tamarii</name>
    <dbReference type="NCBI Taxonomy" id="41984"/>
    <lineage>
        <taxon>Eukaryota</taxon>
        <taxon>Fungi</taxon>
        <taxon>Dikarya</taxon>
        <taxon>Ascomycota</taxon>
        <taxon>Pezizomycotina</taxon>
        <taxon>Eurotiomycetes</taxon>
        <taxon>Eurotiomycetidae</taxon>
        <taxon>Eurotiales</taxon>
        <taxon>Aspergillaceae</taxon>
        <taxon>Aspergillus</taxon>
        <taxon>Aspergillus subgen. Circumdati</taxon>
    </lineage>
</organism>
<gene>
    <name evidence="1" type="ORF">BDV40DRAFT_294789</name>
</gene>
<name>A0A5N6VBC5_ASPTM</name>
<proteinExistence type="predicted"/>
<dbReference type="OrthoDB" id="5293813at2759"/>
<accession>A0A5N6VBC5</accession>
<keyword evidence="2" id="KW-1185">Reference proteome</keyword>
<reference evidence="1 2" key="1">
    <citation type="submission" date="2019-04" db="EMBL/GenBank/DDBJ databases">
        <title>Friends and foes A comparative genomics study of 23 Aspergillus species from section Flavi.</title>
        <authorList>
            <consortium name="DOE Joint Genome Institute"/>
            <person name="Kjaerbolling I."/>
            <person name="Vesth T."/>
            <person name="Frisvad J.C."/>
            <person name="Nybo J.L."/>
            <person name="Theobald S."/>
            <person name="Kildgaard S."/>
            <person name="Isbrandt T."/>
            <person name="Kuo A."/>
            <person name="Sato A."/>
            <person name="Lyhne E.K."/>
            <person name="Kogle M.E."/>
            <person name="Wiebenga A."/>
            <person name="Kun R.S."/>
            <person name="Lubbers R.J."/>
            <person name="Makela M.R."/>
            <person name="Barry K."/>
            <person name="Chovatia M."/>
            <person name="Clum A."/>
            <person name="Daum C."/>
            <person name="Haridas S."/>
            <person name="He G."/>
            <person name="LaButti K."/>
            <person name="Lipzen A."/>
            <person name="Mondo S."/>
            <person name="Riley R."/>
            <person name="Salamov A."/>
            <person name="Simmons B.A."/>
            <person name="Magnuson J.K."/>
            <person name="Henrissat B."/>
            <person name="Mortensen U.H."/>
            <person name="Larsen T.O."/>
            <person name="Devries R.P."/>
            <person name="Grigoriev I.V."/>
            <person name="Machida M."/>
            <person name="Baker S.E."/>
            <person name="Andersen M.R."/>
        </authorList>
    </citation>
    <scope>NUCLEOTIDE SEQUENCE [LARGE SCALE GENOMIC DNA]</scope>
    <source>
        <strain evidence="1 2">CBS 117626</strain>
    </source>
</reference>
<protein>
    <submittedName>
        <fullName evidence="1">Uncharacterized protein</fullName>
    </submittedName>
</protein>